<comment type="caution">
    <text evidence="1">The sequence shown here is derived from an EMBL/GenBank/DDBJ whole genome shotgun (WGS) entry which is preliminary data.</text>
</comment>
<gene>
    <name evidence="1" type="ORF">ACFYTF_25955</name>
</gene>
<dbReference type="Gene3D" id="3.30.530.20">
    <property type="match status" value="1"/>
</dbReference>
<dbReference type="SUPFAM" id="SSF55961">
    <property type="entry name" value="Bet v1-like"/>
    <property type="match status" value="1"/>
</dbReference>
<dbReference type="EMBL" id="JBIAMX010000020">
    <property type="protein sequence ID" value="MFF0546283.1"/>
    <property type="molecule type" value="Genomic_DNA"/>
</dbReference>
<dbReference type="Proteomes" id="UP001601444">
    <property type="component" value="Unassembled WGS sequence"/>
</dbReference>
<accession>A0ABW6PVS7</accession>
<evidence type="ECO:0008006" key="3">
    <source>
        <dbReference type="Google" id="ProtNLM"/>
    </source>
</evidence>
<evidence type="ECO:0000313" key="2">
    <source>
        <dbReference type="Proteomes" id="UP001601444"/>
    </source>
</evidence>
<evidence type="ECO:0000313" key="1">
    <source>
        <dbReference type="EMBL" id="MFF0546283.1"/>
    </source>
</evidence>
<dbReference type="PANTHER" id="PTHR39683:SF4">
    <property type="entry name" value="COENZYME Q-BINDING PROTEIN COQ10 START DOMAIN-CONTAINING PROTEIN"/>
    <property type="match status" value="1"/>
</dbReference>
<dbReference type="InterPro" id="IPR023393">
    <property type="entry name" value="START-like_dom_sf"/>
</dbReference>
<sequence>MVPADADHVMDALIAVERMPEWSAFYHEVRAGNRDARGRPLRAFVSGRLGGRSDDQVLGFSWTDRSVTWWVDDSIIGARSRGWFRLTSQPPDTVVDYHAELHLPLPIPGVFYARTLHRAATDAAARFAAFAESYWRERDFSTPNR</sequence>
<name>A0ABW6PVS7_9NOCA</name>
<proteinExistence type="predicted"/>
<keyword evidence="2" id="KW-1185">Reference proteome</keyword>
<protein>
    <recommendedName>
        <fullName evidence="3">Cyclase</fullName>
    </recommendedName>
</protein>
<dbReference type="PANTHER" id="PTHR39683">
    <property type="entry name" value="CONSERVED PROTEIN TB16.3"/>
    <property type="match status" value="1"/>
</dbReference>
<dbReference type="RefSeq" id="WP_387702674.1">
    <property type="nucleotide sequence ID" value="NZ_JBIAMX010000020.1"/>
</dbReference>
<organism evidence="1 2">
    <name type="scientific">Nocardia thailandica</name>
    <dbReference type="NCBI Taxonomy" id="257275"/>
    <lineage>
        <taxon>Bacteria</taxon>
        <taxon>Bacillati</taxon>
        <taxon>Actinomycetota</taxon>
        <taxon>Actinomycetes</taxon>
        <taxon>Mycobacteriales</taxon>
        <taxon>Nocardiaceae</taxon>
        <taxon>Nocardia</taxon>
    </lineage>
</organism>
<reference evidence="1 2" key="1">
    <citation type="submission" date="2024-10" db="EMBL/GenBank/DDBJ databases">
        <title>The Natural Products Discovery Center: Release of the First 8490 Sequenced Strains for Exploring Actinobacteria Biosynthetic Diversity.</title>
        <authorList>
            <person name="Kalkreuter E."/>
            <person name="Kautsar S.A."/>
            <person name="Yang D."/>
            <person name="Bader C.D."/>
            <person name="Teijaro C.N."/>
            <person name="Fluegel L."/>
            <person name="Davis C.M."/>
            <person name="Simpson J.R."/>
            <person name="Lauterbach L."/>
            <person name="Steele A.D."/>
            <person name="Gui C."/>
            <person name="Meng S."/>
            <person name="Li G."/>
            <person name="Viehrig K."/>
            <person name="Ye F."/>
            <person name="Su P."/>
            <person name="Kiefer A.F."/>
            <person name="Nichols A."/>
            <person name="Cepeda A.J."/>
            <person name="Yan W."/>
            <person name="Fan B."/>
            <person name="Jiang Y."/>
            <person name="Adhikari A."/>
            <person name="Zheng C.-J."/>
            <person name="Schuster L."/>
            <person name="Cowan T.M."/>
            <person name="Smanski M.J."/>
            <person name="Chevrette M.G."/>
            <person name="De Carvalho L.P.S."/>
            <person name="Shen B."/>
        </authorList>
    </citation>
    <scope>NUCLEOTIDE SEQUENCE [LARGE SCALE GENOMIC DNA]</scope>
    <source>
        <strain evidence="1 2">NPDC004045</strain>
    </source>
</reference>